<name>A0A939DIG8_9GAMM</name>
<dbReference type="InterPro" id="IPR035437">
    <property type="entry name" value="SNase_OB-fold_sf"/>
</dbReference>
<feature type="domain" description="TNase-like" evidence="2">
    <location>
        <begin position="26"/>
        <end position="160"/>
    </location>
</feature>
<sequence length="168" mass="18554">MRIFFMSHRVIACILALAAGPLAALHTPQADAREISSYARVNDDGTLKIDGYTIRLSGIHIPDTERTCQTYRVPPVCGPRAALALKFKIDGFVRCEILSRNADRSLNGWCRVGAGHFDEGEDLAAYLLRQGWAVALPDASVEYQTLEKIARSRGVGVWGYPVDRIVRP</sequence>
<accession>A0A939DIG8</accession>
<reference evidence="3" key="1">
    <citation type="submission" date="2021-02" db="EMBL/GenBank/DDBJ databases">
        <title>PHA producing bacteria isolated from coastal sediment in Guangdong, Shenzhen.</title>
        <authorList>
            <person name="Zheng W."/>
            <person name="Yu S."/>
            <person name="Huang Y."/>
        </authorList>
    </citation>
    <scope>NUCLEOTIDE SEQUENCE</scope>
    <source>
        <strain evidence="3">TN14-10</strain>
    </source>
</reference>
<comment type="caution">
    <text evidence="3">The sequence shown here is derived from an EMBL/GenBank/DDBJ whole genome shotgun (WGS) entry which is preliminary data.</text>
</comment>
<dbReference type="RefSeq" id="WP_206562058.1">
    <property type="nucleotide sequence ID" value="NZ_JAFKCZ010000016.1"/>
</dbReference>
<evidence type="ECO:0000259" key="2">
    <source>
        <dbReference type="SMART" id="SM00318"/>
    </source>
</evidence>
<dbReference type="SUPFAM" id="SSF50199">
    <property type="entry name" value="Staphylococcal nuclease"/>
    <property type="match status" value="1"/>
</dbReference>
<keyword evidence="1" id="KW-0732">Signal</keyword>
<evidence type="ECO:0000313" key="4">
    <source>
        <dbReference type="Proteomes" id="UP000664303"/>
    </source>
</evidence>
<feature type="chain" id="PRO_5037244939" description="TNase-like domain-containing protein" evidence="1">
    <location>
        <begin position="33"/>
        <end position="168"/>
    </location>
</feature>
<organism evidence="3 4">
    <name type="scientific">Parahaliea mediterranea</name>
    <dbReference type="NCBI Taxonomy" id="651086"/>
    <lineage>
        <taxon>Bacteria</taxon>
        <taxon>Pseudomonadati</taxon>
        <taxon>Pseudomonadota</taxon>
        <taxon>Gammaproteobacteria</taxon>
        <taxon>Cellvibrionales</taxon>
        <taxon>Halieaceae</taxon>
        <taxon>Parahaliea</taxon>
    </lineage>
</organism>
<dbReference type="AlphaFoldDB" id="A0A939DIG8"/>
<dbReference type="InterPro" id="IPR016071">
    <property type="entry name" value="Staphylococal_nuclease_OB-fold"/>
</dbReference>
<dbReference type="SMART" id="SM00318">
    <property type="entry name" value="SNc"/>
    <property type="match status" value="1"/>
</dbReference>
<dbReference type="Gene3D" id="2.40.50.90">
    <property type="match status" value="1"/>
</dbReference>
<feature type="signal peptide" evidence="1">
    <location>
        <begin position="1"/>
        <end position="32"/>
    </location>
</feature>
<evidence type="ECO:0000313" key="3">
    <source>
        <dbReference type="EMBL" id="MBN7798613.1"/>
    </source>
</evidence>
<protein>
    <recommendedName>
        <fullName evidence="2">TNase-like domain-containing protein</fullName>
    </recommendedName>
</protein>
<proteinExistence type="predicted"/>
<gene>
    <name evidence="3" type="ORF">JYP50_18570</name>
</gene>
<evidence type="ECO:0000256" key="1">
    <source>
        <dbReference type="SAM" id="SignalP"/>
    </source>
</evidence>
<keyword evidence="4" id="KW-1185">Reference proteome</keyword>
<dbReference type="Proteomes" id="UP000664303">
    <property type="component" value="Unassembled WGS sequence"/>
</dbReference>
<dbReference type="EMBL" id="JAFKCZ010000016">
    <property type="protein sequence ID" value="MBN7798613.1"/>
    <property type="molecule type" value="Genomic_DNA"/>
</dbReference>